<gene>
    <name evidence="2" type="primary">jg17741</name>
    <name evidence="2" type="ORF">PAEG_LOCUS21835</name>
</gene>
<organism evidence="2 3">
    <name type="scientific">Pararge aegeria aegeria</name>
    <dbReference type="NCBI Taxonomy" id="348720"/>
    <lineage>
        <taxon>Eukaryota</taxon>
        <taxon>Metazoa</taxon>
        <taxon>Ecdysozoa</taxon>
        <taxon>Arthropoda</taxon>
        <taxon>Hexapoda</taxon>
        <taxon>Insecta</taxon>
        <taxon>Pterygota</taxon>
        <taxon>Neoptera</taxon>
        <taxon>Endopterygota</taxon>
        <taxon>Lepidoptera</taxon>
        <taxon>Glossata</taxon>
        <taxon>Ditrysia</taxon>
        <taxon>Papilionoidea</taxon>
        <taxon>Nymphalidae</taxon>
        <taxon>Satyrinae</taxon>
        <taxon>Satyrini</taxon>
        <taxon>Parargina</taxon>
        <taxon>Pararge</taxon>
    </lineage>
</organism>
<keyword evidence="1" id="KW-0812">Transmembrane</keyword>
<keyword evidence="3" id="KW-1185">Reference proteome</keyword>
<evidence type="ECO:0000313" key="2">
    <source>
        <dbReference type="EMBL" id="CAH2248980.1"/>
    </source>
</evidence>
<keyword evidence="1" id="KW-0472">Membrane</keyword>
<reference evidence="2" key="1">
    <citation type="submission" date="2022-03" db="EMBL/GenBank/DDBJ databases">
        <authorList>
            <person name="Lindestad O."/>
        </authorList>
    </citation>
    <scope>NUCLEOTIDE SEQUENCE</scope>
</reference>
<accession>A0A8S4SD17</accession>
<comment type="caution">
    <text evidence="2">The sequence shown here is derived from an EMBL/GenBank/DDBJ whole genome shotgun (WGS) entry which is preliminary data.</text>
</comment>
<dbReference type="Proteomes" id="UP000838756">
    <property type="component" value="Unassembled WGS sequence"/>
</dbReference>
<protein>
    <submittedName>
        <fullName evidence="2">Jg17741 protein</fullName>
    </submittedName>
</protein>
<sequence>MFMAPVASALAASDTSRQSIRPHSDLFVIISRQARQFEARRQEVHVLISYSALVYTILMSLGVLPPLPSAAYGRRGGAVVHRLPGVRSCVQQMLARDATR</sequence>
<proteinExistence type="predicted"/>
<evidence type="ECO:0000256" key="1">
    <source>
        <dbReference type="SAM" id="Phobius"/>
    </source>
</evidence>
<name>A0A8S4SD17_9NEOP</name>
<dbReference type="AlphaFoldDB" id="A0A8S4SD17"/>
<dbReference type="EMBL" id="CAKXAJ010025990">
    <property type="protein sequence ID" value="CAH2248980.1"/>
    <property type="molecule type" value="Genomic_DNA"/>
</dbReference>
<keyword evidence="1" id="KW-1133">Transmembrane helix</keyword>
<feature type="transmembrane region" description="Helical" evidence="1">
    <location>
        <begin position="47"/>
        <end position="67"/>
    </location>
</feature>
<evidence type="ECO:0000313" key="3">
    <source>
        <dbReference type="Proteomes" id="UP000838756"/>
    </source>
</evidence>